<evidence type="ECO:0000259" key="1">
    <source>
        <dbReference type="Pfam" id="PF06985"/>
    </source>
</evidence>
<dbReference type="InterPro" id="IPR052895">
    <property type="entry name" value="HetReg/Transcr_Mod"/>
</dbReference>
<organism evidence="2 3">
    <name type="scientific">Dichotomopilus funicola</name>
    <dbReference type="NCBI Taxonomy" id="1934379"/>
    <lineage>
        <taxon>Eukaryota</taxon>
        <taxon>Fungi</taxon>
        <taxon>Dikarya</taxon>
        <taxon>Ascomycota</taxon>
        <taxon>Pezizomycotina</taxon>
        <taxon>Sordariomycetes</taxon>
        <taxon>Sordariomycetidae</taxon>
        <taxon>Sordariales</taxon>
        <taxon>Chaetomiaceae</taxon>
        <taxon>Dichotomopilus</taxon>
    </lineage>
</organism>
<reference evidence="2" key="1">
    <citation type="journal article" date="2023" name="Mol. Phylogenet. Evol.">
        <title>Genome-scale phylogeny and comparative genomics of the fungal order Sordariales.</title>
        <authorList>
            <person name="Hensen N."/>
            <person name="Bonometti L."/>
            <person name="Westerberg I."/>
            <person name="Brannstrom I.O."/>
            <person name="Guillou S."/>
            <person name="Cros-Aarteil S."/>
            <person name="Calhoun S."/>
            <person name="Haridas S."/>
            <person name="Kuo A."/>
            <person name="Mondo S."/>
            <person name="Pangilinan J."/>
            <person name="Riley R."/>
            <person name="LaButti K."/>
            <person name="Andreopoulos B."/>
            <person name="Lipzen A."/>
            <person name="Chen C."/>
            <person name="Yan M."/>
            <person name="Daum C."/>
            <person name="Ng V."/>
            <person name="Clum A."/>
            <person name="Steindorff A."/>
            <person name="Ohm R.A."/>
            <person name="Martin F."/>
            <person name="Silar P."/>
            <person name="Natvig D.O."/>
            <person name="Lalanne C."/>
            <person name="Gautier V."/>
            <person name="Ament-Velasquez S.L."/>
            <person name="Kruys A."/>
            <person name="Hutchinson M.I."/>
            <person name="Powell A.J."/>
            <person name="Barry K."/>
            <person name="Miller A.N."/>
            <person name="Grigoriev I.V."/>
            <person name="Debuchy R."/>
            <person name="Gladieux P."/>
            <person name="Hiltunen Thoren M."/>
            <person name="Johannesson H."/>
        </authorList>
    </citation>
    <scope>NUCLEOTIDE SEQUENCE</scope>
    <source>
        <strain evidence="2">CBS 141.50</strain>
    </source>
</reference>
<reference evidence="2" key="2">
    <citation type="submission" date="2023-05" db="EMBL/GenBank/DDBJ databases">
        <authorList>
            <consortium name="Lawrence Berkeley National Laboratory"/>
            <person name="Steindorff A."/>
            <person name="Hensen N."/>
            <person name="Bonometti L."/>
            <person name="Westerberg I."/>
            <person name="Brannstrom I.O."/>
            <person name="Guillou S."/>
            <person name="Cros-Aarteil S."/>
            <person name="Calhoun S."/>
            <person name="Haridas S."/>
            <person name="Kuo A."/>
            <person name="Mondo S."/>
            <person name="Pangilinan J."/>
            <person name="Riley R."/>
            <person name="Labutti K."/>
            <person name="Andreopoulos B."/>
            <person name="Lipzen A."/>
            <person name="Chen C."/>
            <person name="Yanf M."/>
            <person name="Daum C."/>
            <person name="Ng V."/>
            <person name="Clum A."/>
            <person name="Ohm R."/>
            <person name="Martin F."/>
            <person name="Silar P."/>
            <person name="Natvig D."/>
            <person name="Lalanne C."/>
            <person name="Gautier V."/>
            <person name="Ament-Velasquez S.L."/>
            <person name="Kruys A."/>
            <person name="Hutchinson M.I."/>
            <person name="Powell A.J."/>
            <person name="Barry K."/>
            <person name="Miller A.N."/>
            <person name="Grigoriev I.V."/>
            <person name="Debuchy R."/>
            <person name="Gladieux P."/>
            <person name="Thoren M.H."/>
            <person name="Johannesson H."/>
        </authorList>
    </citation>
    <scope>NUCLEOTIDE SEQUENCE</scope>
    <source>
        <strain evidence="2">CBS 141.50</strain>
    </source>
</reference>
<dbReference type="AlphaFoldDB" id="A0AAN6ZJ98"/>
<sequence length="556" mass="62233">MSQDSQYQPLDSSQQEIRILWLLPRTKEDDSTSVSEIQATLTTVSLSQKPAYNALSYTWGAPDDPVHRIRLNGRHFEVRSNLHDCLVHLRQSGIGSRESGVPLWIDAVCINQDDVPERNSQLPMMGDIYRRATSVISWLGSDDRLLKGTAALTEIVREWTRFKEGLRIITAPDGSDGSELAARRPVSNDQLQDWLQTHVCICGTASFAEADLDTLADCILTVFGEEKIDGVSDSIWTNVTLGIRGELGMRARLSAVQVGLAAPSLMFVLYISNTRASTDPRDVVYGLLHLIPDHGIVPGYRKAVWEVYADWAAKAMLQHGNMELLSYVTAKEECWTDVELDLPSWVPDTFNYKGYRQVEWLKRGGQENTEDGRDGGFSVELLKNGRVLKVDGRHRDTVRKVTQLRRFAESKQQWKLDMIRFCMDNLVAQRESGRSHPTGIPPLQALVRLVMQAKIAALSPDEYPKRVHEVACGFIGWLIFAFNNVFRAGAPPGEPLDIASSLLGLGLGEDFPEMYEEAVFPGVDVRELMGWNKLIDALPEAGVVTDYMINWCVGRS</sequence>
<evidence type="ECO:0000313" key="2">
    <source>
        <dbReference type="EMBL" id="KAK4141305.1"/>
    </source>
</evidence>
<protein>
    <submittedName>
        <fullName evidence="2">Heterokaryon incompatibility protein-domain-containing protein</fullName>
    </submittedName>
</protein>
<dbReference type="PANTHER" id="PTHR24148">
    <property type="entry name" value="ANKYRIN REPEAT DOMAIN-CONTAINING PROTEIN 39 HOMOLOG-RELATED"/>
    <property type="match status" value="1"/>
</dbReference>
<comment type="caution">
    <text evidence="2">The sequence shown here is derived from an EMBL/GenBank/DDBJ whole genome shotgun (WGS) entry which is preliminary data.</text>
</comment>
<dbReference type="GeneID" id="87818277"/>
<gene>
    <name evidence="2" type="ORF">C8A04DRAFT_31168</name>
</gene>
<dbReference type="RefSeq" id="XP_062634676.1">
    <property type="nucleotide sequence ID" value="XM_062781664.1"/>
</dbReference>
<evidence type="ECO:0000313" key="3">
    <source>
        <dbReference type="Proteomes" id="UP001302676"/>
    </source>
</evidence>
<dbReference type="Proteomes" id="UP001302676">
    <property type="component" value="Unassembled WGS sequence"/>
</dbReference>
<accession>A0AAN6ZJ98</accession>
<dbReference type="PANTHER" id="PTHR24148:SF73">
    <property type="entry name" value="HET DOMAIN PROTEIN (AFU_ORTHOLOGUE AFUA_8G01020)"/>
    <property type="match status" value="1"/>
</dbReference>
<dbReference type="EMBL" id="MU853614">
    <property type="protein sequence ID" value="KAK4141305.1"/>
    <property type="molecule type" value="Genomic_DNA"/>
</dbReference>
<feature type="domain" description="Heterokaryon incompatibility" evidence="1">
    <location>
        <begin position="52"/>
        <end position="154"/>
    </location>
</feature>
<dbReference type="InterPro" id="IPR010730">
    <property type="entry name" value="HET"/>
</dbReference>
<name>A0AAN6ZJ98_9PEZI</name>
<dbReference type="Pfam" id="PF06985">
    <property type="entry name" value="HET"/>
    <property type="match status" value="1"/>
</dbReference>
<proteinExistence type="predicted"/>
<keyword evidence="3" id="KW-1185">Reference proteome</keyword>